<evidence type="ECO:0000313" key="1">
    <source>
        <dbReference type="EMBL" id="EDP96002.1"/>
    </source>
</evidence>
<organism evidence="1 2">
    <name type="scientific">Kordia algicida OT-1</name>
    <dbReference type="NCBI Taxonomy" id="391587"/>
    <lineage>
        <taxon>Bacteria</taxon>
        <taxon>Pseudomonadati</taxon>
        <taxon>Bacteroidota</taxon>
        <taxon>Flavobacteriia</taxon>
        <taxon>Flavobacteriales</taxon>
        <taxon>Flavobacteriaceae</taxon>
        <taxon>Kordia</taxon>
    </lineage>
</organism>
<keyword evidence="2" id="KW-1185">Reference proteome</keyword>
<sequence>MLLAVVFEEDNYFCKNLFKMAKVKLIWDFRGPAAKRTAEHHCIHLNDFTKMENIESESIKVEEFSEMHVCATMIIHENDVPFMREKLKPHRGQRVN</sequence>
<dbReference type="eggNOG" id="ENOG50331EC">
    <property type="taxonomic scope" value="Bacteria"/>
</dbReference>
<protein>
    <submittedName>
        <fullName evidence="1">Uncharacterized protein</fullName>
    </submittedName>
</protein>
<dbReference type="Proteomes" id="UP000002945">
    <property type="component" value="Unassembled WGS sequence"/>
</dbReference>
<dbReference type="EMBL" id="ABIB01000005">
    <property type="protein sequence ID" value="EDP96002.1"/>
    <property type="molecule type" value="Genomic_DNA"/>
</dbReference>
<dbReference type="AlphaFoldDB" id="A9DXG9"/>
<comment type="caution">
    <text evidence="1">The sequence shown here is derived from an EMBL/GenBank/DDBJ whole genome shotgun (WGS) entry which is preliminary data.</text>
</comment>
<name>A9DXG9_9FLAO</name>
<dbReference type="STRING" id="391587.KAOT1_07533"/>
<reference evidence="1 2" key="1">
    <citation type="journal article" date="2011" name="J. Bacteriol.">
        <title>Genome sequence of the algicidal bacterium Kordia algicida OT-1.</title>
        <authorList>
            <person name="Lee H.S."/>
            <person name="Kang S.G."/>
            <person name="Kwon K.K."/>
            <person name="Lee J.H."/>
            <person name="Kim S.J."/>
        </authorList>
    </citation>
    <scope>NUCLEOTIDE SEQUENCE [LARGE SCALE GENOMIC DNA]</scope>
    <source>
        <strain evidence="1 2">OT-1</strain>
    </source>
</reference>
<gene>
    <name evidence="1" type="ORF">KAOT1_07533</name>
</gene>
<dbReference type="HOGENOM" id="CLU_183688_0_0_10"/>
<accession>A9DXG9</accession>
<proteinExistence type="predicted"/>
<evidence type="ECO:0000313" key="2">
    <source>
        <dbReference type="Proteomes" id="UP000002945"/>
    </source>
</evidence>